<reference evidence="1" key="2">
    <citation type="journal article" date="2015" name="Fish Shellfish Immunol.">
        <title>Early steps in the European eel (Anguilla anguilla)-Vibrio vulnificus interaction in the gills: Role of the RtxA13 toxin.</title>
        <authorList>
            <person name="Callol A."/>
            <person name="Pajuelo D."/>
            <person name="Ebbesson L."/>
            <person name="Teles M."/>
            <person name="MacKenzie S."/>
            <person name="Amaro C."/>
        </authorList>
    </citation>
    <scope>NUCLEOTIDE SEQUENCE</scope>
</reference>
<dbReference type="EMBL" id="GBXM01097213">
    <property type="protein sequence ID" value="JAH11364.1"/>
    <property type="molecule type" value="Transcribed_RNA"/>
</dbReference>
<dbReference type="AlphaFoldDB" id="A0A0E9Q3Q7"/>
<sequence length="67" mass="7798">MFERKVIFFILSGNTNERLFLSILAVSRFKATGMLQRNVVMKHSVLLEKEQQQQLMDVSIAFHLTLT</sequence>
<reference evidence="1" key="1">
    <citation type="submission" date="2014-11" db="EMBL/GenBank/DDBJ databases">
        <authorList>
            <person name="Amaro Gonzalez C."/>
        </authorList>
    </citation>
    <scope>NUCLEOTIDE SEQUENCE</scope>
</reference>
<name>A0A0E9Q3Q7_ANGAN</name>
<accession>A0A0E9Q3Q7</accession>
<organism evidence="1">
    <name type="scientific">Anguilla anguilla</name>
    <name type="common">European freshwater eel</name>
    <name type="synonym">Muraena anguilla</name>
    <dbReference type="NCBI Taxonomy" id="7936"/>
    <lineage>
        <taxon>Eukaryota</taxon>
        <taxon>Metazoa</taxon>
        <taxon>Chordata</taxon>
        <taxon>Craniata</taxon>
        <taxon>Vertebrata</taxon>
        <taxon>Euteleostomi</taxon>
        <taxon>Actinopterygii</taxon>
        <taxon>Neopterygii</taxon>
        <taxon>Teleostei</taxon>
        <taxon>Anguilliformes</taxon>
        <taxon>Anguillidae</taxon>
        <taxon>Anguilla</taxon>
    </lineage>
</organism>
<proteinExistence type="predicted"/>
<protein>
    <submittedName>
        <fullName evidence="1">Uncharacterized protein</fullName>
    </submittedName>
</protein>
<evidence type="ECO:0000313" key="1">
    <source>
        <dbReference type="EMBL" id="JAH11364.1"/>
    </source>
</evidence>